<evidence type="ECO:0000256" key="8">
    <source>
        <dbReference type="ARBA" id="ARBA00022777"/>
    </source>
</evidence>
<dbReference type="InterPro" id="IPR007110">
    <property type="entry name" value="Ig-like_dom"/>
</dbReference>
<dbReference type="Pfam" id="PF07679">
    <property type="entry name" value="I-set"/>
    <property type="match status" value="3"/>
</dbReference>
<dbReference type="CDD" id="cd00063">
    <property type="entry name" value="FN3"/>
    <property type="match status" value="2"/>
</dbReference>
<dbReference type="GO" id="GO:0004674">
    <property type="term" value="F:protein serine/threonine kinase activity"/>
    <property type="evidence" value="ECO:0007669"/>
    <property type="project" value="UniProtKB-KW"/>
</dbReference>
<accession>A0A7R9L7Z2</accession>
<comment type="subcellular location">
    <subcellularLocation>
        <location evidence="1">Cytoplasm</location>
    </subcellularLocation>
</comment>
<feature type="domain" description="Protein kinase" evidence="13">
    <location>
        <begin position="369"/>
        <end position="622"/>
    </location>
</feature>
<dbReference type="InterPro" id="IPR036116">
    <property type="entry name" value="FN3_sf"/>
</dbReference>
<name>A0A7R9L7Z2_9ACAR</name>
<dbReference type="PROSITE" id="PS50853">
    <property type="entry name" value="FN3"/>
    <property type="match status" value="2"/>
</dbReference>
<dbReference type="Gene3D" id="1.10.510.10">
    <property type="entry name" value="Transferase(Phosphotransferase) domain 1"/>
    <property type="match status" value="2"/>
</dbReference>
<dbReference type="Pfam" id="PF00041">
    <property type="entry name" value="fn3"/>
    <property type="match status" value="2"/>
</dbReference>
<evidence type="ECO:0000256" key="3">
    <source>
        <dbReference type="ARBA" id="ARBA00022490"/>
    </source>
</evidence>
<dbReference type="GO" id="GO:0035556">
    <property type="term" value="P:intracellular signal transduction"/>
    <property type="evidence" value="ECO:0007669"/>
    <property type="project" value="TreeGrafter"/>
</dbReference>
<dbReference type="GO" id="GO:0030154">
    <property type="term" value="P:cell differentiation"/>
    <property type="evidence" value="ECO:0007669"/>
    <property type="project" value="UniProtKB-ARBA"/>
</dbReference>
<dbReference type="InterPro" id="IPR013783">
    <property type="entry name" value="Ig-like_fold"/>
</dbReference>
<evidence type="ECO:0000313" key="17">
    <source>
        <dbReference type="Proteomes" id="UP000728032"/>
    </source>
</evidence>
<feature type="compositionally biased region" description="Basic and acidic residues" evidence="12">
    <location>
        <begin position="705"/>
        <end position="720"/>
    </location>
</feature>
<keyword evidence="3" id="KW-0963">Cytoplasm</keyword>
<feature type="domain" description="Ig-like" evidence="14">
    <location>
        <begin position="153"/>
        <end position="243"/>
    </location>
</feature>
<dbReference type="GO" id="GO:0005634">
    <property type="term" value="C:nucleus"/>
    <property type="evidence" value="ECO:0007669"/>
    <property type="project" value="TreeGrafter"/>
</dbReference>
<evidence type="ECO:0000256" key="11">
    <source>
        <dbReference type="ARBA" id="ARBA00023319"/>
    </source>
</evidence>
<dbReference type="SUPFAM" id="SSF48726">
    <property type="entry name" value="Immunoglobulin"/>
    <property type="match status" value="3"/>
</dbReference>
<evidence type="ECO:0000259" key="14">
    <source>
        <dbReference type="PROSITE" id="PS50835"/>
    </source>
</evidence>
<dbReference type="InterPro" id="IPR036179">
    <property type="entry name" value="Ig-like_dom_sf"/>
</dbReference>
<evidence type="ECO:0000259" key="13">
    <source>
        <dbReference type="PROSITE" id="PS50011"/>
    </source>
</evidence>
<dbReference type="InterPro" id="IPR000719">
    <property type="entry name" value="Prot_kinase_dom"/>
</dbReference>
<dbReference type="SMART" id="SM00409">
    <property type="entry name" value="IG"/>
    <property type="match status" value="3"/>
</dbReference>
<feature type="domain" description="Ig-like" evidence="14">
    <location>
        <begin position="250"/>
        <end position="335"/>
    </location>
</feature>
<evidence type="ECO:0000259" key="15">
    <source>
        <dbReference type="PROSITE" id="PS50853"/>
    </source>
</evidence>
<keyword evidence="17" id="KW-1185">Reference proteome</keyword>
<keyword evidence="6" id="KW-0677">Repeat</keyword>
<dbReference type="InterPro" id="IPR011009">
    <property type="entry name" value="Kinase-like_dom_sf"/>
</dbReference>
<sequence>MSANFLIALDKRRPSADKLSDKFKKSGVPVPLPDRPRIVRMSDSDVTLSWLPSVPIQPRIPVTYIIEFFRIPDGEWIAYRTGIQDSKCTVDGLSPGVDYSFRTRVENKYGISDPSPAVTAYRSKLRPSTQLTDRKPKGYDLEHPELDKHECAPRFLGEQEDTIYAVKGEPFTLEFWVYAHPDAHIVWQFENQKIETGSGGRFDTLQDRGGQNCLFLSKMSESDVGWYTCVAANPHGQDQRKVKVLLAEAPVFTRRFEETTVLCRKHARFECSVVGIPQPTVRWFKDWQPLHESDRIKILWESPERATLFINGSIVKDSGLYSCLASNIAGHASISAMLNIEESELEYDKYTFGYNKMIKANKKPFETYYDCGDELGRGTQGIVYHSVERSTGKSFASKMMHARGDMKEHMTAELEIMNQLGYHPKIVRLWDAFASTPNSLTLITDLCGGGELLKAILQKGTITESEVAYYVRQILEGLDYLHFKNIAHFGLNIGDVLLERINGSDIKISDFGLAQRIIPGIKYIVEFGHPEFVAPEIVDKQSASYEADVWSVGIITYILMTGISPFLGDNDRATLQHLQLGKIDFNSLTEISVEGKDFLCKVLERDQYKRLGVKQALQHPWLRLADRPGTGSPLSCIENLRQYHKRYKNWYVNASCKTHYRRRPLHSCFTHPSRMIYPPDEQYTPPPSPERETGRSKFKPSQFDETYKQKISRESVDAHSESQYQSGPDTYLLQLRDTDFATRIRQYLRVGASRSPSLAASLRESHWGDRNADYGYKPSVSVRERRKFTDIMDEEIGEEKRGLETRSKPMRLVREVGTSGYAYGQLHHLKKEAKGKVVDDLTAKGTIPKLPFFREKLKDVTIRENEDVVFSCLAVGEPTPSYTWFRNDGILIESSRIEVKRTEEGRCELRIKPARAYDLGLYKCVARNEEGAVVCRARLKLGDTPGAPDAPEIKSGSNREVYLCWSPPKHDGNSHILCYRLEYRKPDDQKWTVVADNIMHEFYIMRDLEPETSYVFRISARNKFGWSAGSLQSEIAKTQATDGAQRLLVPRARIYRQTVTEDVGRVIIDNSSSVPNIDYNKELNPISLTEAEHDSLYEFVSEISRGRFSLISNTRLKEMNNTLVSKAVLTQSETESGINTEYEIMKTMANERIVELHYASRGSGVYALVMEKLSGIDVLTFLSQRQRYSEEIVSKIIVQVLDGIEYLHFRGICLLELQPDNVLMVDQRRHDIKLCDFANARRVPIGGTRVSINAAPEYVAPELIKQEEVTTSADIWCVGVLAYILLSGVSPFRGSNDNETAQNVVFVRYLFDHLYPEVTQEAIRFILTLFKLTPHKRPTIEECCDHKWLLPNEFTVKKRENAVFSSHKLTEFADEFHSQKSSSMPARLANIAGISLASRTLNL</sequence>
<dbReference type="PANTHER" id="PTHR24342">
    <property type="entry name" value="SERINE/THREONINE-PROTEIN KINASE 17"/>
    <property type="match status" value="1"/>
</dbReference>
<evidence type="ECO:0000256" key="1">
    <source>
        <dbReference type="ARBA" id="ARBA00004496"/>
    </source>
</evidence>
<dbReference type="GO" id="GO:0009653">
    <property type="term" value="P:anatomical structure morphogenesis"/>
    <property type="evidence" value="ECO:0007669"/>
    <property type="project" value="UniProtKB-ARBA"/>
</dbReference>
<evidence type="ECO:0000256" key="5">
    <source>
        <dbReference type="ARBA" id="ARBA00022679"/>
    </source>
</evidence>
<dbReference type="FunFam" id="2.60.40.10:FF:000425">
    <property type="entry name" value="Myosin light chain kinase"/>
    <property type="match status" value="1"/>
</dbReference>
<dbReference type="EMBL" id="OC914847">
    <property type="protein sequence ID" value="CAD7636751.1"/>
    <property type="molecule type" value="Genomic_DNA"/>
</dbReference>
<evidence type="ECO:0000256" key="12">
    <source>
        <dbReference type="SAM" id="MobiDB-lite"/>
    </source>
</evidence>
<protein>
    <recommendedName>
        <fullName evidence="18">Muscle M-line assembly protein unc-89</fullName>
    </recommendedName>
</protein>
<feature type="region of interest" description="Disordered" evidence="12">
    <location>
        <begin position="676"/>
        <end position="725"/>
    </location>
</feature>
<dbReference type="Pfam" id="PF00069">
    <property type="entry name" value="Pkinase"/>
    <property type="match status" value="2"/>
</dbReference>
<dbReference type="SMART" id="SM00060">
    <property type="entry name" value="FN3"/>
    <property type="match status" value="2"/>
</dbReference>
<keyword evidence="8" id="KW-0418">Kinase</keyword>
<dbReference type="OrthoDB" id="2570713at2759"/>
<evidence type="ECO:0000256" key="6">
    <source>
        <dbReference type="ARBA" id="ARBA00022737"/>
    </source>
</evidence>
<dbReference type="GO" id="GO:0005524">
    <property type="term" value="F:ATP binding"/>
    <property type="evidence" value="ECO:0007669"/>
    <property type="project" value="UniProtKB-KW"/>
</dbReference>
<dbReference type="GO" id="GO:0043065">
    <property type="term" value="P:positive regulation of apoptotic process"/>
    <property type="evidence" value="ECO:0007669"/>
    <property type="project" value="TreeGrafter"/>
</dbReference>
<feature type="domain" description="Fibronectin type-III" evidence="15">
    <location>
        <begin position="32"/>
        <end position="126"/>
    </location>
</feature>
<evidence type="ECO:0000256" key="2">
    <source>
        <dbReference type="ARBA" id="ARBA00006692"/>
    </source>
</evidence>
<proteinExistence type="inferred from homology"/>
<keyword evidence="11" id="KW-0393">Immunoglobulin domain</keyword>
<dbReference type="InterPro" id="IPR003599">
    <property type="entry name" value="Ig_sub"/>
</dbReference>
<dbReference type="PANTHER" id="PTHR24342:SF20">
    <property type="entry name" value="MYOSIN LIGHT CHAIN KINASE, SMOOTH MUSCLE"/>
    <property type="match status" value="1"/>
</dbReference>
<feature type="domain" description="Ig-like" evidence="14">
    <location>
        <begin position="848"/>
        <end position="940"/>
    </location>
</feature>
<dbReference type="Gene3D" id="2.60.40.10">
    <property type="entry name" value="Immunoglobulins"/>
    <property type="match status" value="5"/>
</dbReference>
<dbReference type="InterPro" id="IPR013098">
    <property type="entry name" value="Ig_I-set"/>
</dbReference>
<keyword evidence="7" id="KW-0547">Nucleotide-binding</keyword>
<dbReference type="Gene3D" id="3.30.200.20">
    <property type="entry name" value="Phosphorylase Kinase, domain 1"/>
    <property type="match status" value="2"/>
</dbReference>
<dbReference type="InterPro" id="IPR003598">
    <property type="entry name" value="Ig_sub2"/>
</dbReference>
<dbReference type="SUPFAM" id="SSF49265">
    <property type="entry name" value="Fibronectin type III"/>
    <property type="match status" value="1"/>
</dbReference>
<gene>
    <name evidence="16" type="ORF">ONB1V03_LOCUS396</name>
</gene>
<comment type="similarity">
    <text evidence="2">Belongs to the protein kinase superfamily. CAMK Ser/Thr protein kinase family.</text>
</comment>
<evidence type="ECO:0000256" key="4">
    <source>
        <dbReference type="ARBA" id="ARBA00022527"/>
    </source>
</evidence>
<evidence type="ECO:0000313" key="16">
    <source>
        <dbReference type="EMBL" id="CAD7636751.1"/>
    </source>
</evidence>
<keyword evidence="10" id="KW-1015">Disulfide bond</keyword>
<dbReference type="PROSITE" id="PS50835">
    <property type="entry name" value="IG_LIKE"/>
    <property type="match status" value="3"/>
</dbReference>
<dbReference type="FunFam" id="2.60.40.10:FF:000032">
    <property type="entry name" value="palladin isoform X1"/>
    <property type="match status" value="2"/>
</dbReference>
<evidence type="ECO:0000256" key="7">
    <source>
        <dbReference type="ARBA" id="ARBA00022741"/>
    </source>
</evidence>
<feature type="domain" description="Protein kinase" evidence="13">
    <location>
        <begin position="1097"/>
        <end position="1349"/>
    </location>
</feature>
<evidence type="ECO:0008006" key="18">
    <source>
        <dbReference type="Google" id="ProtNLM"/>
    </source>
</evidence>
<dbReference type="InterPro" id="IPR003961">
    <property type="entry name" value="FN3_dom"/>
</dbReference>
<keyword evidence="4" id="KW-0723">Serine/threonine-protein kinase</keyword>
<dbReference type="Proteomes" id="UP000728032">
    <property type="component" value="Unassembled WGS sequence"/>
</dbReference>
<dbReference type="SUPFAM" id="SSF56112">
    <property type="entry name" value="Protein kinase-like (PK-like)"/>
    <property type="match status" value="2"/>
</dbReference>
<evidence type="ECO:0000256" key="9">
    <source>
        <dbReference type="ARBA" id="ARBA00022840"/>
    </source>
</evidence>
<dbReference type="SMART" id="SM00408">
    <property type="entry name" value="IGc2"/>
    <property type="match status" value="3"/>
</dbReference>
<dbReference type="PROSITE" id="PS50011">
    <property type="entry name" value="PROTEIN_KINASE_DOM"/>
    <property type="match status" value="2"/>
</dbReference>
<dbReference type="GO" id="GO:0005737">
    <property type="term" value="C:cytoplasm"/>
    <property type="evidence" value="ECO:0007669"/>
    <property type="project" value="UniProtKB-SubCell"/>
</dbReference>
<evidence type="ECO:0000256" key="10">
    <source>
        <dbReference type="ARBA" id="ARBA00023157"/>
    </source>
</evidence>
<organism evidence="16">
    <name type="scientific">Oppiella nova</name>
    <dbReference type="NCBI Taxonomy" id="334625"/>
    <lineage>
        <taxon>Eukaryota</taxon>
        <taxon>Metazoa</taxon>
        <taxon>Ecdysozoa</taxon>
        <taxon>Arthropoda</taxon>
        <taxon>Chelicerata</taxon>
        <taxon>Arachnida</taxon>
        <taxon>Acari</taxon>
        <taxon>Acariformes</taxon>
        <taxon>Sarcoptiformes</taxon>
        <taxon>Oribatida</taxon>
        <taxon>Brachypylina</taxon>
        <taxon>Oppioidea</taxon>
        <taxon>Oppiidae</taxon>
        <taxon>Oppiella</taxon>
    </lineage>
</organism>
<dbReference type="EMBL" id="CAJPVJ010000022">
    <property type="protein sequence ID" value="CAG2158573.1"/>
    <property type="molecule type" value="Genomic_DNA"/>
</dbReference>
<keyword evidence="9" id="KW-0067">ATP-binding</keyword>
<reference evidence="16" key="1">
    <citation type="submission" date="2020-11" db="EMBL/GenBank/DDBJ databases">
        <authorList>
            <person name="Tran Van P."/>
        </authorList>
    </citation>
    <scope>NUCLEOTIDE SEQUENCE</scope>
</reference>
<feature type="domain" description="Fibronectin type-III" evidence="15">
    <location>
        <begin position="947"/>
        <end position="1041"/>
    </location>
</feature>
<keyword evidence="5" id="KW-0808">Transferase</keyword>